<evidence type="ECO:0000313" key="3">
    <source>
        <dbReference type="Proteomes" id="UP000685013"/>
    </source>
</evidence>
<sequence>MEHEKKLFKNANSKEQHIPQSLSQPHERLHGQKLKVRQTHRQYVMHNQSCVRPQNTLTAPCRPQGFQSRAFGNHMPPEMFTQHPKVVNLQPNENLSAQVKEEVVDEDFIGSTFLHQHYSAIEQHKQHQSVGASAVPNGNPNAEDWHDLALSEVQRLRTHLPLLTKAYVRASEQCLQVAQTEKMQKYEHDKNILQKIINFLKLPEDRIISYTKESFYRCVQTIEETLKGHENGSINIASKQQPLHGQPSLCQSHINPAQQTNSSNSSSPRAPREIGSLRSEADWIQKYTPRNRQHSEKIEQEFKSSWIKQNQKSTENIQAIRRSGMYLENHFNSKFSPQTHEASRLSQIAERALPKIACNSLYGRASPTFPSTDGLGKISSNVSSLWSPISQFSQETTRFGNNGQLSTTQPHNRLLKAVESISNEALRAAILEISSVTNMEDRITEPWFCEKETHLSLQDGGGSSKNMKRKMNATTLNGMPSPCSDIVGSEPTVTSISKKLKKLSDNALLEEMRNINRHFIETVLELDTDENVNRRLANAGTVLRCSYRAATEGKNSVFHSENNTLKLPVLSVKLLVPLDYPEDYPVFLSKLNTECGTEDEEFRDMWSKATSLLNALLRTAPVYLSLEECAKAWDECARAVVCDYAQRAGGGCFSSRYGSWEDCAAT</sequence>
<dbReference type="InterPro" id="IPR044661">
    <property type="entry name" value="MED15a/b/c-like"/>
</dbReference>
<reference evidence="2 3" key="1">
    <citation type="journal article" date="2021" name="Hortic Res">
        <title>The domestication of Cucurbita argyrosperma as revealed by the genome of its wild relative.</title>
        <authorList>
            <person name="Barrera-Redondo J."/>
            <person name="Sanchez-de la Vega G."/>
            <person name="Aguirre-Liguori J.A."/>
            <person name="Castellanos-Morales G."/>
            <person name="Gutierrez-Guerrero Y.T."/>
            <person name="Aguirre-Dugua X."/>
            <person name="Aguirre-Planter E."/>
            <person name="Tenaillon M.I."/>
            <person name="Lira-Saade R."/>
            <person name="Eguiarte L.E."/>
        </authorList>
    </citation>
    <scope>NUCLEOTIDE SEQUENCE [LARGE SCALE GENOMIC DNA]</scope>
    <source>
        <strain evidence="2">JBR-2021</strain>
    </source>
</reference>
<organism evidence="2 3">
    <name type="scientific">Cucurbita argyrosperma subsp. sororia</name>
    <dbReference type="NCBI Taxonomy" id="37648"/>
    <lineage>
        <taxon>Eukaryota</taxon>
        <taxon>Viridiplantae</taxon>
        <taxon>Streptophyta</taxon>
        <taxon>Embryophyta</taxon>
        <taxon>Tracheophyta</taxon>
        <taxon>Spermatophyta</taxon>
        <taxon>Magnoliopsida</taxon>
        <taxon>eudicotyledons</taxon>
        <taxon>Gunneridae</taxon>
        <taxon>Pentapetalae</taxon>
        <taxon>rosids</taxon>
        <taxon>fabids</taxon>
        <taxon>Cucurbitales</taxon>
        <taxon>Cucurbitaceae</taxon>
        <taxon>Cucurbiteae</taxon>
        <taxon>Cucurbita</taxon>
    </lineage>
</organism>
<name>A0AAV6NF12_9ROSI</name>
<dbReference type="PANTHER" id="PTHR33137:SF44">
    <property type="entry name" value="MEDIATOR COMPLEX SUBUNIT 15 KIX DOMAIN-CONTAINING PROTEIN"/>
    <property type="match status" value="1"/>
</dbReference>
<feature type="compositionally biased region" description="Basic and acidic residues" evidence="1">
    <location>
        <begin position="1"/>
        <end position="17"/>
    </location>
</feature>
<evidence type="ECO:0000256" key="1">
    <source>
        <dbReference type="SAM" id="MobiDB-lite"/>
    </source>
</evidence>
<feature type="compositionally biased region" description="Polar residues" evidence="1">
    <location>
        <begin position="240"/>
        <end position="260"/>
    </location>
</feature>
<evidence type="ECO:0000313" key="2">
    <source>
        <dbReference type="EMBL" id="KAG6596167.1"/>
    </source>
</evidence>
<feature type="region of interest" description="Disordered" evidence="1">
    <location>
        <begin position="1"/>
        <end position="29"/>
    </location>
</feature>
<dbReference type="AlphaFoldDB" id="A0AAV6NF12"/>
<dbReference type="GO" id="GO:0003713">
    <property type="term" value="F:transcription coactivator activity"/>
    <property type="evidence" value="ECO:0007669"/>
    <property type="project" value="InterPro"/>
</dbReference>
<protein>
    <submittedName>
        <fullName evidence="2">Mediator of RNA polymerase II transcription subunit 15a</fullName>
    </submittedName>
</protein>
<feature type="non-terminal residue" evidence="2">
    <location>
        <position position="1"/>
    </location>
</feature>
<proteinExistence type="predicted"/>
<comment type="caution">
    <text evidence="2">The sequence shown here is derived from an EMBL/GenBank/DDBJ whole genome shotgun (WGS) entry which is preliminary data.</text>
</comment>
<feature type="region of interest" description="Disordered" evidence="1">
    <location>
        <begin position="240"/>
        <end position="281"/>
    </location>
</feature>
<dbReference type="PANTHER" id="PTHR33137">
    <property type="entry name" value="MEDIATOR OF RNA POLYMERASE II TRANSCRIPTION SUBUNIT 15A-RELATED"/>
    <property type="match status" value="1"/>
</dbReference>
<dbReference type="EMBL" id="JAGKQH010000006">
    <property type="protein sequence ID" value="KAG6596167.1"/>
    <property type="molecule type" value="Genomic_DNA"/>
</dbReference>
<accession>A0AAV6NF12</accession>
<gene>
    <name evidence="2" type="primary">MED15A</name>
    <name evidence="2" type="ORF">SDJN03_09347</name>
</gene>
<dbReference type="Proteomes" id="UP000685013">
    <property type="component" value="Chromosome 6"/>
</dbReference>
<keyword evidence="3" id="KW-1185">Reference proteome</keyword>
<dbReference type="GO" id="GO:0031490">
    <property type="term" value="F:chromatin DNA binding"/>
    <property type="evidence" value="ECO:0007669"/>
    <property type="project" value="InterPro"/>
</dbReference>